<dbReference type="AlphaFoldDB" id="A0A1B1AI82"/>
<evidence type="ECO:0000313" key="1">
    <source>
        <dbReference type="EMBL" id="ANP46279.1"/>
    </source>
</evidence>
<keyword evidence="2" id="KW-1185">Reference proteome</keyword>
<dbReference type="InParanoid" id="A0A1B1AI82"/>
<gene>
    <name evidence="1" type="ORF">ATE48_10310</name>
</gene>
<organism evidence="1 2">
    <name type="scientific">Candidatus Viadribacter manganicus</name>
    <dbReference type="NCBI Taxonomy" id="1759059"/>
    <lineage>
        <taxon>Bacteria</taxon>
        <taxon>Pseudomonadati</taxon>
        <taxon>Pseudomonadota</taxon>
        <taxon>Alphaproteobacteria</taxon>
        <taxon>Hyphomonadales</taxon>
        <taxon>Hyphomonadaceae</taxon>
        <taxon>Candidatus Viadribacter</taxon>
    </lineage>
</organism>
<dbReference type="EMBL" id="CP013244">
    <property type="protein sequence ID" value="ANP46279.1"/>
    <property type="molecule type" value="Genomic_DNA"/>
</dbReference>
<accession>A0A1B1AI82</accession>
<reference evidence="1 2" key="1">
    <citation type="submission" date="2015-11" db="EMBL/GenBank/DDBJ databases">
        <title>Whole-Genome Sequence of Candidatus Oderbacter manganicum from the National Park Lower Oder Valley, Germany.</title>
        <authorList>
            <person name="Braun B."/>
            <person name="Liere K."/>
            <person name="Szewzyk U."/>
        </authorList>
    </citation>
    <scope>NUCLEOTIDE SEQUENCE [LARGE SCALE GENOMIC DNA]</scope>
    <source>
        <strain evidence="1 2">OTSz_A_272</strain>
    </source>
</reference>
<dbReference type="KEGG" id="cbot:ATE48_10310"/>
<protein>
    <submittedName>
        <fullName evidence="1">Uncharacterized protein</fullName>
    </submittedName>
</protein>
<name>A0A1B1AI82_9PROT</name>
<proteinExistence type="predicted"/>
<evidence type="ECO:0000313" key="2">
    <source>
        <dbReference type="Proteomes" id="UP000092498"/>
    </source>
</evidence>
<dbReference type="STRING" id="1759059.ATE48_10310"/>
<dbReference type="Proteomes" id="UP000092498">
    <property type="component" value="Chromosome"/>
</dbReference>
<sequence length="87" mass="9295">MLRAAGGADAPSLQDVERYFGQADIVRRDGAGTALTYRFENCALLMLFAADARNAMRLQEAHPSARRAGVAAPTLDQCAVEAAARRS</sequence>